<reference evidence="10 11" key="1">
    <citation type="submission" date="2015-07" db="EMBL/GenBank/DDBJ databases">
        <title>Comparative genomics of the Sigatoka disease complex on banana suggests a link between parallel evolutionary changes in Pseudocercospora fijiensis and Pseudocercospora eumusae and increased virulence on the banana host.</title>
        <authorList>
            <person name="Chang T.-C."/>
            <person name="Salvucci A."/>
            <person name="Crous P.W."/>
            <person name="Stergiopoulos I."/>
        </authorList>
    </citation>
    <scope>NUCLEOTIDE SEQUENCE [LARGE SCALE GENOMIC DNA]</scope>
    <source>
        <strain evidence="10 11">CBS 114824</strain>
    </source>
</reference>
<evidence type="ECO:0000256" key="3">
    <source>
        <dbReference type="ARBA" id="ARBA00005254"/>
    </source>
</evidence>
<protein>
    <recommendedName>
        <fullName evidence="9">Rhodanese domain-containing protein</fullName>
    </recommendedName>
</protein>
<comment type="subcellular location">
    <subcellularLocation>
        <location evidence="1">Peroxisome</location>
    </subcellularLocation>
</comment>
<comment type="similarity">
    <text evidence="3 8">Belongs to the enoyl-CoA hydratase/isomerase family.</text>
</comment>
<evidence type="ECO:0000313" key="10">
    <source>
        <dbReference type="EMBL" id="KXT07551.1"/>
    </source>
</evidence>
<dbReference type="PANTHER" id="PTHR11941">
    <property type="entry name" value="ENOYL-COA HYDRATASE-RELATED"/>
    <property type="match status" value="1"/>
</dbReference>
<evidence type="ECO:0000259" key="9">
    <source>
        <dbReference type="PROSITE" id="PS50206"/>
    </source>
</evidence>
<dbReference type="CDD" id="cd06558">
    <property type="entry name" value="crotonase-like"/>
    <property type="match status" value="1"/>
</dbReference>
<dbReference type="InterPro" id="IPR029045">
    <property type="entry name" value="ClpP/crotonase-like_dom_sf"/>
</dbReference>
<accession>A0A139HYI4</accession>
<dbReference type="Gene3D" id="3.40.250.10">
    <property type="entry name" value="Rhodanese-like domain"/>
    <property type="match status" value="1"/>
</dbReference>
<dbReference type="SUPFAM" id="SSF52096">
    <property type="entry name" value="ClpP/crotonase"/>
    <property type="match status" value="1"/>
</dbReference>
<keyword evidence="5" id="KW-0576">Peroxisome</keyword>
<keyword evidence="4" id="KW-0843">Virulence</keyword>
<dbReference type="GO" id="GO:0016829">
    <property type="term" value="F:lyase activity"/>
    <property type="evidence" value="ECO:0007669"/>
    <property type="project" value="UniProtKB-KW"/>
</dbReference>
<dbReference type="GO" id="GO:0016853">
    <property type="term" value="F:isomerase activity"/>
    <property type="evidence" value="ECO:0007669"/>
    <property type="project" value="UniProtKB-KW"/>
</dbReference>
<evidence type="ECO:0000256" key="8">
    <source>
        <dbReference type="RuleBase" id="RU003707"/>
    </source>
</evidence>
<gene>
    <name evidence="10" type="ORF">AC578_10250</name>
</gene>
<dbReference type="PROSITE" id="PS00166">
    <property type="entry name" value="ENOYL_COA_HYDRATASE"/>
    <property type="match status" value="1"/>
</dbReference>
<evidence type="ECO:0000256" key="6">
    <source>
        <dbReference type="ARBA" id="ARBA00023235"/>
    </source>
</evidence>
<evidence type="ECO:0000256" key="7">
    <source>
        <dbReference type="ARBA" id="ARBA00023239"/>
    </source>
</evidence>
<sequence>MAPISWKPHLENEVPSTKHTVISYPAEGVLLVRIDRPKDLNCLNTEANEELEKIWRWLDLEPAFVVGIITGTGRAFCAGAELKEWNSLNKNNQPKSISGNGFGALSRRSGRKPVIAAVNGICFGGGCEMIVNCDLVVAAKKATFALPEVKVGVVAAAGALPRIIRTVGRPRAMEMALTGRPVSADEAMDWGLINKVVGDKEGEVVEAAVEYAKMIAANSPDAVIVSREGIKLGWEGMGAEDATRIALDVWQPRLQAGENMKEGVRAFVEKRKPKWKGAKLYPLDFTSSIQLTDCYFLLHINCLTRHYMHRSVIGGERLLGSVHIARHPPRLLYPISKMSLYTISDLTYISRHQLAPLVREQNAGLAVIDVRDSDYIGGHIRGCQNVPTATHDYRMPELVRMLKDKHIVVFHCALSQQRGPSSALKYLRERERLQGKDAEEKQKVYVLDGGFSKWQEDYGDDKELTEGYVKDLWDNY</sequence>
<dbReference type="PANTHER" id="PTHR11941:SF158">
    <property type="entry name" value="ENOYL-COA HYDRATASE (AFU_ORTHOLOGUE AFUA_2G10650)"/>
    <property type="match status" value="1"/>
</dbReference>
<dbReference type="Gene3D" id="1.10.12.10">
    <property type="entry name" value="Lyase 2-enoyl-coa Hydratase, Chain A, domain 2"/>
    <property type="match status" value="1"/>
</dbReference>
<evidence type="ECO:0000256" key="4">
    <source>
        <dbReference type="ARBA" id="ARBA00023026"/>
    </source>
</evidence>
<dbReference type="FunFam" id="3.90.226.10:FF:000074">
    <property type="entry name" value="Enoyl-CoA hydratase (AFU_orthologue AFUA_2G10650)"/>
    <property type="match status" value="1"/>
</dbReference>
<dbReference type="InterPro" id="IPR001753">
    <property type="entry name" value="Enoyl-CoA_hydra/iso"/>
</dbReference>
<comment type="caution">
    <text evidence="10">The sequence shown here is derived from an EMBL/GenBank/DDBJ whole genome shotgun (WGS) entry which is preliminary data.</text>
</comment>
<dbReference type="Gene3D" id="3.90.226.10">
    <property type="entry name" value="2-enoyl-CoA Hydratase, Chain A, domain 1"/>
    <property type="match status" value="1"/>
</dbReference>
<dbReference type="InterPro" id="IPR001763">
    <property type="entry name" value="Rhodanese-like_dom"/>
</dbReference>
<keyword evidence="11" id="KW-1185">Reference proteome</keyword>
<organism evidence="10 11">
    <name type="scientific">Pseudocercospora eumusae</name>
    <dbReference type="NCBI Taxonomy" id="321146"/>
    <lineage>
        <taxon>Eukaryota</taxon>
        <taxon>Fungi</taxon>
        <taxon>Dikarya</taxon>
        <taxon>Ascomycota</taxon>
        <taxon>Pezizomycotina</taxon>
        <taxon>Dothideomycetes</taxon>
        <taxon>Dothideomycetidae</taxon>
        <taxon>Mycosphaerellales</taxon>
        <taxon>Mycosphaerellaceae</taxon>
        <taxon>Pseudocercospora</taxon>
    </lineage>
</organism>
<dbReference type="InterPro" id="IPR018376">
    <property type="entry name" value="Enoyl-CoA_hyd/isom_CS"/>
</dbReference>
<dbReference type="GO" id="GO:0006635">
    <property type="term" value="P:fatty acid beta-oxidation"/>
    <property type="evidence" value="ECO:0007669"/>
    <property type="project" value="TreeGrafter"/>
</dbReference>
<dbReference type="SUPFAM" id="SSF52821">
    <property type="entry name" value="Rhodanese/Cell cycle control phosphatase"/>
    <property type="match status" value="1"/>
</dbReference>
<comment type="pathway">
    <text evidence="2">Siderophore biosynthesis.</text>
</comment>
<dbReference type="EMBL" id="LFZN01000001">
    <property type="protein sequence ID" value="KXT07551.1"/>
    <property type="molecule type" value="Genomic_DNA"/>
</dbReference>
<dbReference type="Proteomes" id="UP000070133">
    <property type="component" value="Unassembled WGS sequence"/>
</dbReference>
<evidence type="ECO:0000256" key="5">
    <source>
        <dbReference type="ARBA" id="ARBA00023140"/>
    </source>
</evidence>
<dbReference type="InterPro" id="IPR014748">
    <property type="entry name" value="Enoyl-CoA_hydra_C"/>
</dbReference>
<name>A0A139HYI4_9PEZI</name>
<dbReference type="OrthoDB" id="2139957at2759"/>
<dbReference type="Pfam" id="PF00581">
    <property type="entry name" value="Rhodanese"/>
    <property type="match status" value="1"/>
</dbReference>
<dbReference type="GO" id="GO:0005739">
    <property type="term" value="C:mitochondrion"/>
    <property type="evidence" value="ECO:0007669"/>
    <property type="project" value="TreeGrafter"/>
</dbReference>
<evidence type="ECO:0000313" key="11">
    <source>
        <dbReference type="Proteomes" id="UP000070133"/>
    </source>
</evidence>
<dbReference type="STRING" id="321146.A0A139HYI4"/>
<dbReference type="AlphaFoldDB" id="A0A139HYI4"/>
<evidence type="ECO:0000256" key="2">
    <source>
        <dbReference type="ARBA" id="ARBA00004924"/>
    </source>
</evidence>
<feature type="domain" description="Rhodanese" evidence="9">
    <location>
        <begin position="361"/>
        <end position="463"/>
    </location>
</feature>
<dbReference type="InterPro" id="IPR036873">
    <property type="entry name" value="Rhodanese-like_dom_sf"/>
</dbReference>
<keyword evidence="6" id="KW-0413">Isomerase</keyword>
<dbReference type="Pfam" id="PF00378">
    <property type="entry name" value="ECH_1"/>
    <property type="match status" value="1"/>
</dbReference>
<dbReference type="PROSITE" id="PS50206">
    <property type="entry name" value="RHODANESE_3"/>
    <property type="match status" value="1"/>
</dbReference>
<keyword evidence="7" id="KW-0456">Lyase</keyword>
<dbReference type="GO" id="GO:0005777">
    <property type="term" value="C:peroxisome"/>
    <property type="evidence" value="ECO:0007669"/>
    <property type="project" value="UniProtKB-SubCell"/>
</dbReference>
<proteinExistence type="inferred from homology"/>
<evidence type="ECO:0000256" key="1">
    <source>
        <dbReference type="ARBA" id="ARBA00004275"/>
    </source>
</evidence>
<dbReference type="SMART" id="SM00450">
    <property type="entry name" value="RHOD"/>
    <property type="match status" value="1"/>
</dbReference>